<dbReference type="PROSITE" id="PS51273">
    <property type="entry name" value="GATASE_TYPE_1"/>
    <property type="match status" value="1"/>
</dbReference>
<dbReference type="InterPro" id="IPR008257">
    <property type="entry name" value="Pept_M19"/>
</dbReference>
<name>E0NTU1_9BACT</name>
<protein>
    <submittedName>
        <fullName evidence="1">Renal dipeptidase family protein</fullName>
        <ecNumber evidence="1">2.6.-.-</ecNumber>
    </submittedName>
</protein>
<dbReference type="CDD" id="cd01745">
    <property type="entry name" value="GATase1_2"/>
    <property type="match status" value="1"/>
</dbReference>
<evidence type="ECO:0000313" key="1">
    <source>
        <dbReference type="EMBL" id="EFM01474.1"/>
    </source>
</evidence>
<dbReference type="STRING" id="862515.HMPREF0658_1594"/>
<dbReference type="Pfam" id="PF01244">
    <property type="entry name" value="Peptidase_M19"/>
    <property type="match status" value="1"/>
</dbReference>
<dbReference type="Pfam" id="PF07722">
    <property type="entry name" value="Peptidase_C26"/>
    <property type="match status" value="1"/>
</dbReference>
<dbReference type="PANTHER" id="PTHR10443:SF12">
    <property type="entry name" value="DIPEPTIDASE"/>
    <property type="match status" value="1"/>
</dbReference>
<dbReference type="PANTHER" id="PTHR10443">
    <property type="entry name" value="MICROSOMAL DIPEPTIDASE"/>
    <property type="match status" value="1"/>
</dbReference>
<dbReference type="Gene3D" id="3.40.50.880">
    <property type="match status" value="1"/>
</dbReference>
<comment type="caution">
    <text evidence="1">The sequence shown here is derived from an EMBL/GenBank/DDBJ whole genome shotgun (WGS) entry which is preliminary data.</text>
</comment>
<dbReference type="HOGENOM" id="CLU_466806_0_0_10"/>
<dbReference type="InterPro" id="IPR029062">
    <property type="entry name" value="Class_I_gatase-like"/>
</dbReference>
<sequence>MESFDLEAHLSTLYASYPEAPQQPLIGITANFRGEEACLREKYYDQVVKAGGSSVLIPPVADKNVLLNILERIDGLLLSGGADINPLWLDEEPVPQMGEINAARDLSELLLIRLAFNRQIPILGICRGIQAMAIALGGSIAQDIGQTSVKHSQEGGRGEPTHSVTIDENSTVYTLYQEKKLFVNSVHHQAVSKAGNRFRVTAKASDGIIEAIESTEHKAVLGVQWHPEWLGKDGLPLFQWLVSQAENFHTAKRLHSHMLTLDTHCDTPMFFPEDIDFMKRDPKILVDLHKMTEGRLDATTMVAYLPQPKAGESFASKVAFPVSSPTEYADLIFDKIETIVRENSRYLGLARSPEQLYKLKRQGRKAIVLGIENGLALGGDLSNVAHFAQRGITYITLCHNGDNDICDSARGNGTHGGVSDFGAKVIAEMNRLGIMVDLSHGGEKSFYDALDISRMPIVCSHSNCKELCDVPRNLTDDQLRALARKGGVAHTTLYKGFLRKEGQASILDAVAHLEHAIKIMGIEHVGIGTDFDGDGGVPGMADASEAIAFTLQLLRHRYNEEDIARIWGKNWLRVMTEVQAACENQTLRT</sequence>
<keyword evidence="2" id="KW-1185">Reference proteome</keyword>
<keyword evidence="1" id="KW-0808">Transferase</keyword>
<dbReference type="InterPro" id="IPR032466">
    <property type="entry name" value="Metal_Hydrolase"/>
</dbReference>
<dbReference type="GO" id="GO:0070573">
    <property type="term" value="F:metallodipeptidase activity"/>
    <property type="evidence" value="ECO:0007669"/>
    <property type="project" value="InterPro"/>
</dbReference>
<dbReference type="Proteomes" id="UP000004394">
    <property type="component" value="Unassembled WGS sequence"/>
</dbReference>
<evidence type="ECO:0000313" key="2">
    <source>
        <dbReference type="Proteomes" id="UP000004394"/>
    </source>
</evidence>
<dbReference type="EMBL" id="AEEI01000050">
    <property type="protein sequence ID" value="EFM01474.1"/>
    <property type="molecule type" value="Genomic_DNA"/>
</dbReference>
<dbReference type="CDD" id="cd01301">
    <property type="entry name" value="rDP_like"/>
    <property type="match status" value="1"/>
</dbReference>
<dbReference type="InterPro" id="IPR011697">
    <property type="entry name" value="Peptidase_C26"/>
</dbReference>
<dbReference type="EC" id="2.6.-.-" evidence="1"/>
<dbReference type="eggNOG" id="COG2355">
    <property type="taxonomic scope" value="Bacteria"/>
</dbReference>
<dbReference type="SUPFAM" id="SSF52317">
    <property type="entry name" value="Class I glutamine amidotransferase-like"/>
    <property type="match status" value="1"/>
</dbReference>
<gene>
    <name evidence="1" type="primary">pdxT</name>
    <name evidence="1" type="ORF">HMPREF0658_1594</name>
</gene>
<dbReference type="PROSITE" id="PS51365">
    <property type="entry name" value="RENAL_DIPEPTIDASE_2"/>
    <property type="match status" value="1"/>
</dbReference>
<organism evidence="1 2">
    <name type="scientific">Hoylesella marshii DSM 16973 = JCM 13450</name>
    <dbReference type="NCBI Taxonomy" id="862515"/>
    <lineage>
        <taxon>Bacteria</taxon>
        <taxon>Pseudomonadati</taxon>
        <taxon>Bacteroidota</taxon>
        <taxon>Bacteroidia</taxon>
        <taxon>Bacteroidales</taxon>
        <taxon>Prevotellaceae</taxon>
        <taxon>Hoylesella</taxon>
    </lineage>
</organism>
<accession>E0NTU1</accession>
<dbReference type="eggNOG" id="COG2071">
    <property type="taxonomic scope" value="Bacteria"/>
</dbReference>
<dbReference type="GO" id="GO:0006508">
    <property type="term" value="P:proteolysis"/>
    <property type="evidence" value="ECO:0007669"/>
    <property type="project" value="InterPro"/>
</dbReference>
<dbReference type="GO" id="GO:0016740">
    <property type="term" value="F:transferase activity"/>
    <property type="evidence" value="ECO:0007669"/>
    <property type="project" value="UniProtKB-KW"/>
</dbReference>
<dbReference type="AlphaFoldDB" id="E0NTU1"/>
<dbReference type="RefSeq" id="WP_006949773.1">
    <property type="nucleotide sequence ID" value="NZ_BAJI01000002.1"/>
</dbReference>
<proteinExistence type="predicted"/>
<reference evidence="1" key="1">
    <citation type="submission" date="2010-07" db="EMBL/GenBank/DDBJ databases">
        <authorList>
            <person name="Muzny D."/>
            <person name="Qin X."/>
            <person name="Deng J."/>
            <person name="Jiang H."/>
            <person name="Liu Y."/>
            <person name="Qu J."/>
            <person name="Song X.-Z."/>
            <person name="Zhang L."/>
            <person name="Thornton R."/>
            <person name="Coyle M."/>
            <person name="Francisco L."/>
            <person name="Jackson L."/>
            <person name="Javaid M."/>
            <person name="Korchina V."/>
            <person name="Kovar C."/>
            <person name="Mata R."/>
            <person name="Mathew T."/>
            <person name="Ngo R."/>
            <person name="Nguyen L."/>
            <person name="Nguyen N."/>
            <person name="Okwuonu G."/>
            <person name="Ongeri F."/>
            <person name="Pham C."/>
            <person name="Simmons D."/>
            <person name="Wilczek-Boney K."/>
            <person name="Hale W."/>
            <person name="Jakkamsetti A."/>
            <person name="Pham P."/>
            <person name="Ruth R."/>
            <person name="San Lucas F."/>
            <person name="Warren J."/>
            <person name="Zhang J."/>
            <person name="Zhao Z."/>
            <person name="Zhou C."/>
            <person name="Zhu D."/>
            <person name="Lee S."/>
            <person name="Bess C."/>
            <person name="Blankenburg K."/>
            <person name="Forbes L."/>
            <person name="Fu Q."/>
            <person name="Gubbala S."/>
            <person name="Hirani K."/>
            <person name="Jayaseelan J.C."/>
            <person name="Lara F."/>
            <person name="Munidasa M."/>
            <person name="Palculict T."/>
            <person name="Patil S."/>
            <person name="Pu L.-L."/>
            <person name="Saada N."/>
            <person name="Tang L."/>
            <person name="Weissenberger G."/>
            <person name="Zhu Y."/>
            <person name="Hemphill L."/>
            <person name="Shang Y."/>
            <person name="Youmans B."/>
            <person name="Ayvaz T."/>
            <person name="Ross M."/>
            <person name="Santibanez J."/>
            <person name="Aqrawi P."/>
            <person name="Gross S."/>
            <person name="Joshi V."/>
            <person name="Fowler G."/>
            <person name="Nazareth L."/>
            <person name="Reid J."/>
            <person name="Worley K."/>
            <person name="Petrosino J."/>
            <person name="Highlander S."/>
            <person name="Gibbs R."/>
        </authorList>
    </citation>
    <scope>NUCLEOTIDE SEQUENCE [LARGE SCALE GENOMIC DNA]</scope>
    <source>
        <strain evidence="1">DSM 16973</strain>
    </source>
</reference>
<dbReference type="OrthoDB" id="9804920at2"/>
<dbReference type="SUPFAM" id="SSF51556">
    <property type="entry name" value="Metallo-dependent hydrolases"/>
    <property type="match status" value="1"/>
</dbReference>
<dbReference type="Gene3D" id="3.20.20.140">
    <property type="entry name" value="Metal-dependent hydrolases"/>
    <property type="match status" value="1"/>
</dbReference>